<reference evidence="1" key="2">
    <citation type="journal article" date="2022" name="Res Sq">
        <title>Comparative Genomics Reveals Insights into the Divergent Evolution of Astigmatic Mites and Household Pest Adaptations.</title>
        <authorList>
            <person name="Xiong Q."/>
            <person name="Wan A.T.-Y."/>
            <person name="Liu X.-Y."/>
            <person name="Fung C.S.-H."/>
            <person name="Xiao X."/>
            <person name="Malainual N."/>
            <person name="Hou J."/>
            <person name="Wang L."/>
            <person name="Wang M."/>
            <person name="Yang K."/>
            <person name="Cui Y."/>
            <person name="Leung E."/>
            <person name="Nong W."/>
            <person name="Shin S.-K."/>
            <person name="Au S."/>
            <person name="Jeong K.Y."/>
            <person name="Chew F.T."/>
            <person name="Hui J."/>
            <person name="Leung T.F."/>
            <person name="Tungtrongchitr A."/>
            <person name="Zhong N."/>
            <person name="Liu Z."/>
            <person name="Tsui S."/>
        </authorList>
    </citation>
    <scope>NUCLEOTIDE SEQUENCE</scope>
    <source>
        <strain evidence="1">Derf</strain>
        <tissue evidence="1">Whole organism</tissue>
    </source>
</reference>
<protein>
    <submittedName>
        <fullName evidence="1">Uncharacterized protein</fullName>
    </submittedName>
</protein>
<dbReference type="Proteomes" id="UP000790347">
    <property type="component" value="Unassembled WGS sequence"/>
</dbReference>
<dbReference type="AlphaFoldDB" id="A0A922HM58"/>
<dbReference type="EMBL" id="ASGP02000008">
    <property type="protein sequence ID" value="KAH9493650.1"/>
    <property type="molecule type" value="Genomic_DNA"/>
</dbReference>
<organism evidence="1 2">
    <name type="scientific">Dermatophagoides farinae</name>
    <name type="common">American house dust mite</name>
    <dbReference type="NCBI Taxonomy" id="6954"/>
    <lineage>
        <taxon>Eukaryota</taxon>
        <taxon>Metazoa</taxon>
        <taxon>Ecdysozoa</taxon>
        <taxon>Arthropoda</taxon>
        <taxon>Chelicerata</taxon>
        <taxon>Arachnida</taxon>
        <taxon>Acari</taxon>
        <taxon>Acariformes</taxon>
        <taxon>Sarcoptiformes</taxon>
        <taxon>Astigmata</taxon>
        <taxon>Psoroptidia</taxon>
        <taxon>Analgoidea</taxon>
        <taxon>Pyroglyphidae</taxon>
        <taxon>Dermatophagoidinae</taxon>
        <taxon>Dermatophagoides</taxon>
    </lineage>
</organism>
<accession>A0A922HM58</accession>
<evidence type="ECO:0000313" key="1">
    <source>
        <dbReference type="EMBL" id="KAH9493650.1"/>
    </source>
</evidence>
<name>A0A922HM58_DERFA</name>
<sequence length="63" mass="7408">MLNGHGCNIANNNRQYECKKMMDIGVNWRGFEKYWEKKGGTTVIIRLKIEIKKEERFIANTST</sequence>
<keyword evidence="2" id="KW-1185">Reference proteome</keyword>
<evidence type="ECO:0000313" key="2">
    <source>
        <dbReference type="Proteomes" id="UP000790347"/>
    </source>
</evidence>
<comment type="caution">
    <text evidence="1">The sequence shown here is derived from an EMBL/GenBank/DDBJ whole genome shotgun (WGS) entry which is preliminary data.</text>
</comment>
<proteinExistence type="predicted"/>
<gene>
    <name evidence="1" type="ORF">DERF_014389</name>
</gene>
<reference evidence="1" key="1">
    <citation type="submission" date="2013-05" db="EMBL/GenBank/DDBJ databases">
        <authorList>
            <person name="Yim A.K.Y."/>
            <person name="Chan T.F."/>
            <person name="Ji K.M."/>
            <person name="Liu X.Y."/>
            <person name="Zhou J.W."/>
            <person name="Li R.Q."/>
            <person name="Yang K.Y."/>
            <person name="Li J."/>
            <person name="Li M."/>
            <person name="Law P.T.W."/>
            <person name="Wu Y.L."/>
            <person name="Cai Z.L."/>
            <person name="Qin H."/>
            <person name="Bao Y."/>
            <person name="Leung R.K.K."/>
            <person name="Ng P.K.S."/>
            <person name="Zou J."/>
            <person name="Zhong X.J."/>
            <person name="Ran P.X."/>
            <person name="Zhong N.S."/>
            <person name="Liu Z.G."/>
            <person name="Tsui S.K.W."/>
        </authorList>
    </citation>
    <scope>NUCLEOTIDE SEQUENCE</scope>
    <source>
        <strain evidence="1">Derf</strain>
        <tissue evidence="1">Whole organism</tissue>
    </source>
</reference>